<evidence type="ECO:0000313" key="3">
    <source>
        <dbReference type="Proteomes" id="UP001152484"/>
    </source>
</evidence>
<dbReference type="AlphaFoldDB" id="A0A9P0YGR8"/>
<name>A0A9P0YGR8_CUSEU</name>
<organism evidence="2 3">
    <name type="scientific">Cuscuta europaea</name>
    <name type="common">European dodder</name>
    <dbReference type="NCBI Taxonomy" id="41803"/>
    <lineage>
        <taxon>Eukaryota</taxon>
        <taxon>Viridiplantae</taxon>
        <taxon>Streptophyta</taxon>
        <taxon>Embryophyta</taxon>
        <taxon>Tracheophyta</taxon>
        <taxon>Spermatophyta</taxon>
        <taxon>Magnoliopsida</taxon>
        <taxon>eudicotyledons</taxon>
        <taxon>Gunneridae</taxon>
        <taxon>Pentapetalae</taxon>
        <taxon>asterids</taxon>
        <taxon>lamiids</taxon>
        <taxon>Solanales</taxon>
        <taxon>Convolvulaceae</taxon>
        <taxon>Cuscuteae</taxon>
        <taxon>Cuscuta</taxon>
        <taxon>Cuscuta subgen. Cuscuta</taxon>
    </lineage>
</organism>
<evidence type="ECO:0000256" key="1">
    <source>
        <dbReference type="SAM" id="MobiDB-lite"/>
    </source>
</evidence>
<accession>A0A9P0YGR8</accession>
<dbReference type="Proteomes" id="UP001152484">
    <property type="component" value="Unassembled WGS sequence"/>
</dbReference>
<reference evidence="2" key="1">
    <citation type="submission" date="2022-07" db="EMBL/GenBank/DDBJ databases">
        <authorList>
            <person name="Macas J."/>
            <person name="Novak P."/>
            <person name="Neumann P."/>
        </authorList>
    </citation>
    <scope>NUCLEOTIDE SEQUENCE</scope>
</reference>
<keyword evidence="3" id="KW-1185">Reference proteome</keyword>
<dbReference type="EMBL" id="CAMAPE010000002">
    <property type="protein sequence ID" value="CAH9053898.1"/>
    <property type="molecule type" value="Genomic_DNA"/>
</dbReference>
<gene>
    <name evidence="2" type="ORF">CEURO_LOCUS568</name>
</gene>
<feature type="region of interest" description="Disordered" evidence="1">
    <location>
        <begin position="33"/>
        <end position="59"/>
    </location>
</feature>
<feature type="non-terminal residue" evidence="2">
    <location>
        <position position="80"/>
    </location>
</feature>
<protein>
    <submittedName>
        <fullName evidence="2">Uncharacterized protein</fullName>
    </submittedName>
</protein>
<proteinExistence type="predicted"/>
<evidence type="ECO:0000313" key="2">
    <source>
        <dbReference type="EMBL" id="CAH9053898.1"/>
    </source>
</evidence>
<sequence>MRKRSRPAGPDSLSLTGGLRFETQWSKFQPRLFQAPPAPSPRRPLEVVNHGDSISSNADTPYTYAQQRSIPCQHLHMSVD</sequence>
<comment type="caution">
    <text evidence="2">The sequence shown here is derived from an EMBL/GenBank/DDBJ whole genome shotgun (WGS) entry which is preliminary data.</text>
</comment>